<keyword evidence="1" id="KW-0808">Transferase</keyword>
<sequence length="543" mass="57398">MPDKVSLVSSMAPQDATMFWLSARTRNDLFLLYSFADTGAPTETLRTAVAARSARIPDLRVRLRETPGDLGYPSWVSCEYSADQFVEHPLPRADWAAVEAALGDLLATGVDATLHPWKLHVFRGVAGAPMRDADDELATVVVLQMSHALADGRRAAAIARELFSEEGRGESSGLGVAAARAADVRAVGAEAARTARADSTGLAADENGAGFRVRLESGRAAVGRVAGQVAGARNRSGATDGVGRTRASTVFEFAANWFAGIRDSSMAGTVWGAARIPAGMVRTAVRGYRAYRAQMELAELTAAGKAPPPGPGFAPSAVNKFGAEGVIRHRARMIVCEAEELRVPGWTITVVVLTAVSVALAEYLATRGEPVSRLGAQVPMALPGASLSHNNYRSLGVELFIEEPDLRLQADRIAAALAERRLRARHPLLSAQDRVTDVTPAPILRRDVDRYPIDNVPDSIAGHTVVSSVYRGPADLTFGGGPVRCTGGFPALGAVMHLTHGVHGLGDTVTVSIHADAAVVDLDSYADLLRTALREVAATLADR</sequence>
<accession>A0A543F678</accession>
<evidence type="ECO:0000313" key="2">
    <source>
        <dbReference type="Proteomes" id="UP000316331"/>
    </source>
</evidence>
<gene>
    <name evidence="1" type="ORF">FB390_0939</name>
</gene>
<evidence type="ECO:0000313" key="1">
    <source>
        <dbReference type="EMBL" id="TQM29343.1"/>
    </source>
</evidence>
<protein>
    <submittedName>
        <fullName evidence="1">Wax ester synthase-like acyl-CoA acyltransferase family protein</fullName>
    </submittedName>
</protein>
<dbReference type="Proteomes" id="UP000316331">
    <property type="component" value="Unassembled WGS sequence"/>
</dbReference>
<name>A0A543F678_9NOCA</name>
<proteinExistence type="predicted"/>
<dbReference type="SUPFAM" id="SSF52777">
    <property type="entry name" value="CoA-dependent acyltransferases"/>
    <property type="match status" value="1"/>
</dbReference>
<keyword evidence="2" id="KW-1185">Reference proteome</keyword>
<keyword evidence="1" id="KW-0012">Acyltransferase</keyword>
<dbReference type="AlphaFoldDB" id="A0A543F678"/>
<organism evidence="1 2">
    <name type="scientific">Nocardia bhagyanarayanae</name>
    <dbReference type="NCBI Taxonomy" id="1215925"/>
    <lineage>
        <taxon>Bacteria</taxon>
        <taxon>Bacillati</taxon>
        <taxon>Actinomycetota</taxon>
        <taxon>Actinomycetes</taxon>
        <taxon>Mycobacteriales</taxon>
        <taxon>Nocardiaceae</taxon>
        <taxon>Nocardia</taxon>
    </lineage>
</organism>
<comment type="caution">
    <text evidence="1">The sequence shown here is derived from an EMBL/GenBank/DDBJ whole genome shotgun (WGS) entry which is preliminary data.</text>
</comment>
<reference evidence="1 2" key="1">
    <citation type="submission" date="2019-06" db="EMBL/GenBank/DDBJ databases">
        <title>Sequencing the genomes of 1000 actinobacteria strains.</title>
        <authorList>
            <person name="Klenk H.-P."/>
        </authorList>
    </citation>
    <scope>NUCLEOTIDE SEQUENCE [LARGE SCALE GENOMIC DNA]</scope>
    <source>
        <strain evidence="1 2">DSM 103495</strain>
    </source>
</reference>
<dbReference type="GO" id="GO:0016746">
    <property type="term" value="F:acyltransferase activity"/>
    <property type="evidence" value="ECO:0007669"/>
    <property type="project" value="UniProtKB-KW"/>
</dbReference>
<dbReference type="EMBL" id="VFPG01000001">
    <property type="protein sequence ID" value="TQM29343.1"/>
    <property type="molecule type" value="Genomic_DNA"/>
</dbReference>